<comment type="subcellular location">
    <subcellularLocation>
        <location evidence="1">Nucleus</location>
    </subcellularLocation>
</comment>
<feature type="compositionally biased region" description="Polar residues" evidence="9">
    <location>
        <begin position="235"/>
        <end position="247"/>
    </location>
</feature>
<evidence type="ECO:0000256" key="8">
    <source>
        <dbReference type="PROSITE-ProRule" id="PRU00042"/>
    </source>
</evidence>
<keyword evidence="2" id="KW-0479">Metal-binding</keyword>
<dbReference type="PANTHER" id="PTHR46179">
    <property type="entry name" value="ZINC FINGER PROTEIN"/>
    <property type="match status" value="1"/>
</dbReference>
<gene>
    <name evidence="12" type="ORF">B0T17DRAFT_505247</name>
</gene>
<feature type="compositionally biased region" description="Basic residues" evidence="9">
    <location>
        <begin position="280"/>
        <end position="296"/>
    </location>
</feature>
<evidence type="ECO:0000256" key="6">
    <source>
        <dbReference type="ARBA" id="ARBA00023163"/>
    </source>
</evidence>
<dbReference type="PROSITE" id="PS00028">
    <property type="entry name" value="ZINC_FINGER_C2H2_1"/>
    <property type="match status" value="1"/>
</dbReference>
<proteinExistence type="predicted"/>
<feature type="compositionally biased region" description="Polar residues" evidence="9">
    <location>
        <begin position="302"/>
        <end position="314"/>
    </location>
</feature>
<dbReference type="GO" id="GO:0006357">
    <property type="term" value="P:regulation of transcription by RNA polymerase II"/>
    <property type="evidence" value="ECO:0007669"/>
    <property type="project" value="TreeGrafter"/>
</dbReference>
<evidence type="ECO:0000256" key="5">
    <source>
        <dbReference type="ARBA" id="ARBA00023015"/>
    </source>
</evidence>
<evidence type="ECO:0000256" key="7">
    <source>
        <dbReference type="ARBA" id="ARBA00023242"/>
    </source>
</evidence>
<dbReference type="Proteomes" id="UP001174934">
    <property type="component" value="Unassembled WGS sequence"/>
</dbReference>
<protein>
    <recommendedName>
        <fullName evidence="11">C2H2-type domain-containing protein</fullName>
    </recommendedName>
</protein>
<evidence type="ECO:0000256" key="9">
    <source>
        <dbReference type="SAM" id="MobiDB-lite"/>
    </source>
</evidence>
<feature type="compositionally biased region" description="Basic and acidic residues" evidence="9">
    <location>
        <begin position="426"/>
        <end position="437"/>
    </location>
</feature>
<accession>A0AA39X7K7</accession>
<feature type="region of interest" description="Disordered" evidence="9">
    <location>
        <begin position="187"/>
        <end position="327"/>
    </location>
</feature>
<dbReference type="SUPFAM" id="SSF57667">
    <property type="entry name" value="beta-beta-alpha zinc fingers"/>
    <property type="match status" value="1"/>
</dbReference>
<feature type="transmembrane region" description="Helical" evidence="10">
    <location>
        <begin position="31"/>
        <end position="54"/>
    </location>
</feature>
<dbReference type="Gene3D" id="3.30.160.60">
    <property type="entry name" value="Classic Zinc Finger"/>
    <property type="match status" value="2"/>
</dbReference>
<dbReference type="SMART" id="SM00355">
    <property type="entry name" value="ZnF_C2H2"/>
    <property type="match status" value="3"/>
</dbReference>
<feature type="compositionally biased region" description="Polar residues" evidence="9">
    <location>
        <begin position="113"/>
        <end position="128"/>
    </location>
</feature>
<evidence type="ECO:0000313" key="13">
    <source>
        <dbReference type="Proteomes" id="UP001174934"/>
    </source>
</evidence>
<evidence type="ECO:0000256" key="2">
    <source>
        <dbReference type="ARBA" id="ARBA00022723"/>
    </source>
</evidence>
<feature type="domain" description="C2H2-type" evidence="11">
    <location>
        <begin position="641"/>
        <end position="672"/>
    </location>
</feature>
<feature type="compositionally biased region" description="Polar residues" evidence="9">
    <location>
        <begin position="569"/>
        <end position="580"/>
    </location>
</feature>
<dbReference type="InterPro" id="IPR051061">
    <property type="entry name" value="Zinc_finger_trans_reg"/>
</dbReference>
<name>A0AA39X7K7_9PEZI</name>
<keyword evidence="3 8" id="KW-0863">Zinc-finger</keyword>
<evidence type="ECO:0000256" key="1">
    <source>
        <dbReference type="ARBA" id="ARBA00004123"/>
    </source>
</evidence>
<keyword evidence="4" id="KW-0862">Zinc</keyword>
<feature type="compositionally biased region" description="Low complexity" evidence="9">
    <location>
        <begin position="605"/>
        <end position="614"/>
    </location>
</feature>
<organism evidence="12 13">
    <name type="scientific">Bombardia bombarda</name>
    <dbReference type="NCBI Taxonomy" id="252184"/>
    <lineage>
        <taxon>Eukaryota</taxon>
        <taxon>Fungi</taxon>
        <taxon>Dikarya</taxon>
        <taxon>Ascomycota</taxon>
        <taxon>Pezizomycotina</taxon>
        <taxon>Sordariomycetes</taxon>
        <taxon>Sordariomycetidae</taxon>
        <taxon>Sordariales</taxon>
        <taxon>Lasiosphaeriaceae</taxon>
        <taxon>Bombardia</taxon>
    </lineage>
</organism>
<dbReference type="GO" id="GO:0008270">
    <property type="term" value="F:zinc ion binding"/>
    <property type="evidence" value="ECO:0007669"/>
    <property type="project" value="UniProtKB-KW"/>
</dbReference>
<dbReference type="EMBL" id="JAULSR010000002">
    <property type="protein sequence ID" value="KAK0628586.1"/>
    <property type="molecule type" value="Genomic_DNA"/>
</dbReference>
<feature type="compositionally biased region" description="Polar residues" evidence="9">
    <location>
        <begin position="195"/>
        <end position="205"/>
    </location>
</feature>
<keyword evidence="6" id="KW-0804">Transcription</keyword>
<evidence type="ECO:0000259" key="11">
    <source>
        <dbReference type="PROSITE" id="PS50157"/>
    </source>
</evidence>
<dbReference type="AlphaFoldDB" id="A0AA39X7K7"/>
<sequence length="749" mass="81437">MHDLTAGMATPRLSARSPLVARSSSLPASSIAGAAIGSIVGALMLLICLFPFIVRARRRRFNQFDGQDFQAEMGQSLGGPISPHGVPGDDSSHSPKRLLSRDHYVPDPEAGFGSSTINGQYPISNEPVTGNGHDVYQKAASIQEPQQRPSALPPGVTLDQGLPSPISPPLSPASRFDSLVSQSVTDGRLDDKASQGVSAAEQSLPSPDPSRSRYGSMGTVGRDSTRELSLVDSYGSPSRQLTLTGNIMPNGITEEPENFNQASSPHRSFPHLPESIRNLINRRHSAHQRRDSRRSTHGGTDGTRSPSIITNTEAITHIESAPPTFDFEIDPRGEAWSYYNDPYLDQQTDSYIPAPAPAFIPASAPVPSPASSLPTHLSIVPPTDAQPSAPPSPLSPVEQSSIPGDRFAAPMITRPIVEEPDAISPDSDKTNPSKDLPKTFGRQSSQLNKRLIGGPLQRTDSLPPPTIVSDIPSPPLHHDAGPSGNPMDLMMPTNATESAWKVEQDILKIENSPSPPPASAPLTPLPVLEEYPSIKEDLSPEPEPEYQYSPQYSSQFAPQYAPHYPPQIEVQSPSMDNTGMLNIPYGEFIMDNSDSSYSTPPPSSGPSTSNTPDTRLTEPYTASPSPRSDANGPLGTSPRIFACDDCHRVFDQVHKLNHHKRYHDKPHECEHPGCSMRFGTKTHLDRHINDKHKRARKFYCTESGCPYSIGGGKSFPRKDNWRRHIQNKHHKTPQADPIEYTDEVIMGGT</sequence>
<keyword evidence="10" id="KW-0812">Transmembrane</keyword>
<keyword evidence="10" id="KW-1133">Transmembrane helix</keyword>
<feature type="region of interest" description="Disordered" evidence="9">
    <location>
        <begin position="72"/>
        <end position="175"/>
    </location>
</feature>
<dbReference type="PROSITE" id="PS50157">
    <property type="entry name" value="ZINC_FINGER_C2H2_2"/>
    <property type="match status" value="1"/>
</dbReference>
<feature type="region of interest" description="Disordered" evidence="9">
    <location>
        <begin position="509"/>
        <end position="636"/>
    </location>
</feature>
<keyword evidence="5" id="KW-0805">Transcription regulation</keyword>
<reference evidence="12" key="1">
    <citation type="submission" date="2023-06" db="EMBL/GenBank/DDBJ databases">
        <title>Genome-scale phylogeny and comparative genomics of the fungal order Sordariales.</title>
        <authorList>
            <consortium name="Lawrence Berkeley National Laboratory"/>
            <person name="Hensen N."/>
            <person name="Bonometti L."/>
            <person name="Westerberg I."/>
            <person name="Brannstrom I.O."/>
            <person name="Guillou S."/>
            <person name="Cros-Aarteil S."/>
            <person name="Calhoun S."/>
            <person name="Haridas S."/>
            <person name="Kuo A."/>
            <person name="Mondo S."/>
            <person name="Pangilinan J."/>
            <person name="Riley R."/>
            <person name="LaButti K."/>
            <person name="Andreopoulos B."/>
            <person name="Lipzen A."/>
            <person name="Chen C."/>
            <person name="Yanf M."/>
            <person name="Daum C."/>
            <person name="Ng V."/>
            <person name="Clum A."/>
            <person name="Steindorff A."/>
            <person name="Ohm R."/>
            <person name="Martin F."/>
            <person name="Silar P."/>
            <person name="Natvig D."/>
            <person name="Lalanne C."/>
            <person name="Gautier V."/>
            <person name="Ament-velasquez S.L."/>
            <person name="Kruys A."/>
            <person name="Hutchinson M.I."/>
            <person name="Powell A.J."/>
            <person name="Barry K."/>
            <person name="Miller A.N."/>
            <person name="Grigoriev I.V."/>
            <person name="Debuchy R."/>
            <person name="Gladieux P."/>
            <person name="Thoren M.H."/>
            <person name="Johannesson H."/>
        </authorList>
    </citation>
    <scope>NUCLEOTIDE SEQUENCE</scope>
    <source>
        <strain evidence="12">SMH3391-2</strain>
    </source>
</reference>
<feature type="region of interest" description="Disordered" evidence="9">
    <location>
        <begin position="365"/>
        <end position="404"/>
    </location>
</feature>
<dbReference type="GO" id="GO:0005634">
    <property type="term" value="C:nucleus"/>
    <property type="evidence" value="ECO:0007669"/>
    <property type="project" value="UniProtKB-SubCell"/>
</dbReference>
<comment type="caution">
    <text evidence="12">The sequence shown here is derived from an EMBL/GenBank/DDBJ whole genome shotgun (WGS) entry which is preliminary data.</text>
</comment>
<dbReference type="PANTHER" id="PTHR46179:SF13">
    <property type="entry name" value="C2H2-TYPE DOMAIN-CONTAINING PROTEIN"/>
    <property type="match status" value="1"/>
</dbReference>
<evidence type="ECO:0000256" key="4">
    <source>
        <dbReference type="ARBA" id="ARBA00022833"/>
    </source>
</evidence>
<feature type="region of interest" description="Disordered" evidence="9">
    <location>
        <begin position="419"/>
        <end position="484"/>
    </location>
</feature>
<dbReference type="InterPro" id="IPR013087">
    <property type="entry name" value="Znf_C2H2_type"/>
</dbReference>
<evidence type="ECO:0000313" key="12">
    <source>
        <dbReference type="EMBL" id="KAK0628586.1"/>
    </source>
</evidence>
<feature type="compositionally biased region" description="Low complexity" evidence="9">
    <location>
        <begin position="545"/>
        <end position="555"/>
    </location>
</feature>
<evidence type="ECO:0000256" key="10">
    <source>
        <dbReference type="SAM" id="Phobius"/>
    </source>
</evidence>
<keyword evidence="10" id="KW-0472">Membrane</keyword>
<keyword evidence="13" id="KW-1185">Reference proteome</keyword>
<keyword evidence="7" id="KW-0539">Nucleus</keyword>
<evidence type="ECO:0000256" key="3">
    <source>
        <dbReference type="ARBA" id="ARBA00022771"/>
    </source>
</evidence>
<dbReference type="InterPro" id="IPR036236">
    <property type="entry name" value="Znf_C2H2_sf"/>
</dbReference>